<evidence type="ECO:0008006" key="4">
    <source>
        <dbReference type="Google" id="ProtNLM"/>
    </source>
</evidence>
<dbReference type="Proteomes" id="UP000625711">
    <property type="component" value="Unassembled WGS sequence"/>
</dbReference>
<evidence type="ECO:0000313" key="3">
    <source>
        <dbReference type="Proteomes" id="UP000625711"/>
    </source>
</evidence>
<evidence type="ECO:0000256" key="1">
    <source>
        <dbReference type="SAM" id="SignalP"/>
    </source>
</evidence>
<comment type="caution">
    <text evidence="2">The sequence shown here is derived from an EMBL/GenBank/DDBJ whole genome shotgun (WGS) entry which is preliminary data.</text>
</comment>
<keyword evidence="3" id="KW-1185">Reference proteome</keyword>
<sequence length="186" mass="20828">MAQLFPCWIRLLVIICYLAQINTAIKCYICGGERETLPCSDFQIDDPKFQEECGNHRSCKTTRKVSDNGILSRSCESLDIEDCKTANSVEYCFCRRDFCNHISPSDEEDENPGDFLEGSGKQITDDPVIAKTATTTEETTIPRNDVNMTNVISNNQNFSSTGASFSSFKALIIPFCIMLRNSFDSV</sequence>
<dbReference type="OrthoDB" id="6781779at2759"/>
<proteinExistence type="predicted"/>
<accession>A0A834I5M1</accession>
<organism evidence="2 3">
    <name type="scientific">Rhynchophorus ferrugineus</name>
    <name type="common">Red palm weevil</name>
    <name type="synonym">Curculio ferrugineus</name>
    <dbReference type="NCBI Taxonomy" id="354439"/>
    <lineage>
        <taxon>Eukaryota</taxon>
        <taxon>Metazoa</taxon>
        <taxon>Ecdysozoa</taxon>
        <taxon>Arthropoda</taxon>
        <taxon>Hexapoda</taxon>
        <taxon>Insecta</taxon>
        <taxon>Pterygota</taxon>
        <taxon>Neoptera</taxon>
        <taxon>Endopterygota</taxon>
        <taxon>Coleoptera</taxon>
        <taxon>Polyphaga</taxon>
        <taxon>Cucujiformia</taxon>
        <taxon>Curculionidae</taxon>
        <taxon>Dryophthorinae</taxon>
        <taxon>Rhynchophorus</taxon>
    </lineage>
</organism>
<keyword evidence="1" id="KW-0732">Signal</keyword>
<name>A0A834I5M1_RHYFE</name>
<protein>
    <recommendedName>
        <fullName evidence="4">Protein sleepless</fullName>
    </recommendedName>
</protein>
<reference evidence="2" key="1">
    <citation type="submission" date="2020-08" db="EMBL/GenBank/DDBJ databases">
        <title>Genome sequencing and assembly of the red palm weevil Rhynchophorus ferrugineus.</title>
        <authorList>
            <person name="Dias G.B."/>
            <person name="Bergman C.M."/>
            <person name="Manee M."/>
        </authorList>
    </citation>
    <scope>NUCLEOTIDE SEQUENCE</scope>
    <source>
        <strain evidence="2">AA-2017</strain>
        <tissue evidence="2">Whole larva</tissue>
    </source>
</reference>
<dbReference type="AlphaFoldDB" id="A0A834I5M1"/>
<evidence type="ECO:0000313" key="2">
    <source>
        <dbReference type="EMBL" id="KAF7272523.1"/>
    </source>
</evidence>
<gene>
    <name evidence="2" type="ORF">GWI33_014684</name>
</gene>
<feature type="signal peptide" evidence="1">
    <location>
        <begin position="1"/>
        <end position="24"/>
    </location>
</feature>
<dbReference type="EMBL" id="JAACXV010013748">
    <property type="protein sequence ID" value="KAF7272523.1"/>
    <property type="molecule type" value="Genomic_DNA"/>
</dbReference>
<feature type="chain" id="PRO_5032481760" description="Protein sleepless" evidence="1">
    <location>
        <begin position="25"/>
        <end position="186"/>
    </location>
</feature>